<dbReference type="GO" id="GO:0090589">
    <property type="term" value="F:protein-phosphocysteine-trehalose phosphotransferase system transporter activity"/>
    <property type="evidence" value="ECO:0007669"/>
    <property type="project" value="TreeGrafter"/>
</dbReference>
<evidence type="ECO:0000256" key="10">
    <source>
        <dbReference type="ARBA" id="ARBA00023136"/>
    </source>
</evidence>
<dbReference type="AlphaFoldDB" id="A0AAN1Y5B1"/>
<dbReference type="InterPro" id="IPR011055">
    <property type="entry name" value="Dup_hybrid_motif"/>
</dbReference>
<keyword evidence="8" id="KW-0418">Kinase</keyword>
<evidence type="ECO:0000256" key="9">
    <source>
        <dbReference type="ARBA" id="ARBA00022989"/>
    </source>
</evidence>
<keyword evidence="2" id="KW-0813">Transport</keyword>
<dbReference type="NCBIfam" id="TIGR01995">
    <property type="entry name" value="PTS-II-ABC-beta"/>
    <property type="match status" value="1"/>
</dbReference>
<evidence type="ECO:0000256" key="5">
    <source>
        <dbReference type="ARBA" id="ARBA00022679"/>
    </source>
</evidence>
<dbReference type="SUPFAM" id="SSF55604">
    <property type="entry name" value="Glucose permease domain IIB"/>
    <property type="match status" value="1"/>
</dbReference>
<feature type="domain" description="PTS EIIC type-1" evidence="15">
    <location>
        <begin position="104"/>
        <end position="458"/>
    </location>
</feature>
<evidence type="ECO:0000313" key="16">
    <source>
        <dbReference type="EMBL" id="BDO13782.1"/>
    </source>
</evidence>
<comment type="subcellular location">
    <subcellularLocation>
        <location evidence="1">Cell membrane</location>
        <topology evidence="1">Multi-pass membrane protein</topology>
    </subcellularLocation>
</comment>
<dbReference type="GO" id="GO:0008982">
    <property type="term" value="F:protein-N(PI)-phosphohistidine-sugar phosphotransferase activity"/>
    <property type="evidence" value="ECO:0007669"/>
    <property type="project" value="InterPro"/>
</dbReference>
<reference evidence="16" key="1">
    <citation type="submission" date="2022-07" db="EMBL/GenBank/DDBJ databases">
        <title>Complete genome sequence of carbapenem-resistant Klebsiella spp. in Japan.</title>
        <authorList>
            <person name="Maehana S."/>
            <person name="Suzuki M."/>
            <person name="Kitasato H."/>
        </authorList>
    </citation>
    <scope>NUCLEOTIDE SEQUENCE</scope>
    <source>
        <strain evidence="16">KAM644</strain>
    </source>
</reference>
<accession>A0AAN1Y5B1</accession>
<feature type="domain" description="PTS EIIB type-1" evidence="14">
    <location>
        <begin position="4"/>
        <end position="86"/>
    </location>
</feature>
<dbReference type="PANTHER" id="PTHR30175">
    <property type="entry name" value="PHOSPHOTRANSFERASE SYSTEM TRANSPORT PROTEIN"/>
    <property type="match status" value="1"/>
</dbReference>
<dbReference type="Pfam" id="PF02378">
    <property type="entry name" value="PTS_EIIC"/>
    <property type="match status" value="1"/>
</dbReference>
<feature type="transmembrane region" description="Helical" evidence="12">
    <location>
        <begin position="381"/>
        <end position="402"/>
    </location>
</feature>
<dbReference type="GO" id="GO:0015771">
    <property type="term" value="P:trehalose transport"/>
    <property type="evidence" value="ECO:0007669"/>
    <property type="project" value="TreeGrafter"/>
</dbReference>
<evidence type="ECO:0000259" key="13">
    <source>
        <dbReference type="PROSITE" id="PS51093"/>
    </source>
</evidence>
<keyword evidence="4" id="KW-0762">Sugar transport</keyword>
<dbReference type="PROSITE" id="PS51098">
    <property type="entry name" value="PTS_EIIB_TYPE_1"/>
    <property type="match status" value="1"/>
</dbReference>
<dbReference type="Pfam" id="PF00358">
    <property type="entry name" value="PTS_EIIA_1"/>
    <property type="match status" value="1"/>
</dbReference>
<evidence type="ECO:0000256" key="6">
    <source>
        <dbReference type="ARBA" id="ARBA00022683"/>
    </source>
</evidence>
<feature type="transmembrane region" description="Helical" evidence="12">
    <location>
        <begin position="143"/>
        <end position="164"/>
    </location>
</feature>
<organism evidence="16 17">
    <name type="scientific">Klebsiella quasipneumoniae subsp. quasipneumoniae</name>
    <dbReference type="NCBI Taxonomy" id="1667327"/>
    <lineage>
        <taxon>Bacteria</taxon>
        <taxon>Pseudomonadati</taxon>
        <taxon>Pseudomonadota</taxon>
        <taxon>Gammaproteobacteria</taxon>
        <taxon>Enterobacterales</taxon>
        <taxon>Enterobacteriaceae</taxon>
        <taxon>Klebsiella/Raoultella group</taxon>
        <taxon>Klebsiella</taxon>
        <taxon>Klebsiella pneumoniae complex</taxon>
    </lineage>
</organism>
<dbReference type="RefSeq" id="WP_276097390.1">
    <property type="nucleotide sequence ID" value="NZ_AP026407.1"/>
</dbReference>
<keyword evidence="6" id="KW-0598">Phosphotransferase system</keyword>
<dbReference type="Gene3D" id="3.30.1360.60">
    <property type="entry name" value="Glucose permease domain IIB"/>
    <property type="match status" value="1"/>
</dbReference>
<dbReference type="CDD" id="cd00212">
    <property type="entry name" value="PTS_IIB_glc"/>
    <property type="match status" value="1"/>
</dbReference>
<dbReference type="InterPro" id="IPR001996">
    <property type="entry name" value="PTS_IIB_1"/>
</dbReference>
<dbReference type="GO" id="GO:0016301">
    <property type="term" value="F:kinase activity"/>
    <property type="evidence" value="ECO:0007669"/>
    <property type="project" value="UniProtKB-KW"/>
</dbReference>
<dbReference type="NCBIfam" id="TIGR00830">
    <property type="entry name" value="PTBA"/>
    <property type="match status" value="1"/>
</dbReference>
<dbReference type="InterPro" id="IPR001127">
    <property type="entry name" value="PTS_EIIA_1_perm"/>
</dbReference>
<feature type="transmembrane region" description="Helical" evidence="12">
    <location>
        <begin position="113"/>
        <end position="134"/>
    </location>
</feature>
<dbReference type="Proteomes" id="UP001058353">
    <property type="component" value="Chromosome"/>
</dbReference>
<dbReference type="Pfam" id="PF00367">
    <property type="entry name" value="PTS_EIIB"/>
    <property type="match status" value="1"/>
</dbReference>
<feature type="transmembrane region" description="Helical" evidence="12">
    <location>
        <begin position="354"/>
        <end position="375"/>
    </location>
</feature>
<keyword evidence="3" id="KW-1003">Cell membrane</keyword>
<dbReference type="GO" id="GO:0005886">
    <property type="term" value="C:plasma membrane"/>
    <property type="evidence" value="ECO:0007669"/>
    <property type="project" value="UniProtKB-SubCell"/>
</dbReference>
<protein>
    <submittedName>
        <fullName evidence="16">PTS beta-glucoside transporter subunit EIIBCA</fullName>
    </submittedName>
</protein>
<dbReference type="PROSITE" id="PS51103">
    <property type="entry name" value="PTS_EIIC_TYPE_1"/>
    <property type="match status" value="1"/>
</dbReference>
<evidence type="ECO:0000256" key="11">
    <source>
        <dbReference type="PROSITE-ProRule" id="PRU00421"/>
    </source>
</evidence>
<evidence type="ECO:0000256" key="2">
    <source>
        <dbReference type="ARBA" id="ARBA00022448"/>
    </source>
</evidence>
<evidence type="ECO:0000259" key="15">
    <source>
        <dbReference type="PROSITE" id="PS51103"/>
    </source>
</evidence>
<dbReference type="SUPFAM" id="SSF51261">
    <property type="entry name" value="Duplicated hybrid motif"/>
    <property type="match status" value="1"/>
</dbReference>
<dbReference type="InterPro" id="IPR050558">
    <property type="entry name" value="PTS_Sugar-Specific_Components"/>
</dbReference>
<evidence type="ECO:0000256" key="12">
    <source>
        <dbReference type="SAM" id="Phobius"/>
    </source>
</evidence>
<dbReference type="PANTHER" id="PTHR30175:SF1">
    <property type="entry name" value="PTS SYSTEM ARBUTIN-, CELLOBIOSE-, AND SALICIN-SPECIFIC EIIBC COMPONENT-RELATED"/>
    <property type="match status" value="1"/>
</dbReference>
<gene>
    <name evidence="16" type="primary">PTS-EII</name>
    <name evidence="16" type="ORF">KAM644c_28480</name>
</gene>
<dbReference type="FunFam" id="2.70.70.10:FF:000001">
    <property type="entry name" value="PTS system glucose-specific IIA component"/>
    <property type="match status" value="1"/>
</dbReference>
<dbReference type="PROSITE" id="PS00371">
    <property type="entry name" value="PTS_EIIA_TYPE_1_HIS"/>
    <property type="match status" value="1"/>
</dbReference>
<evidence type="ECO:0000256" key="1">
    <source>
        <dbReference type="ARBA" id="ARBA00004651"/>
    </source>
</evidence>
<sequence length="622" mass="66438">MNYKSNAEALLEELGGDSNVKGLVHCMTRLRFNLEDDSIVDDNKVRNIAGVSGVVRQGNQYQVIIGKNVVKFYDEVKKLVNVDGLTNTDNAQAKKKSVLERIIDIIAGSMMPVIPALIGAGMVKILYLILGFFVSTDSTSMKLLGAIGDAAFYFMPILISYAAAKRFNTNAPLVAVVTAVLLHPDFVALMGDDSQKLLFLGVPVISAHYGSTVIPAILNAWVISYIEKFVDRITPNITKGFLNPALIILISAPIAFLLLGPLGAIFGKYLVYVISSIPDSFHIIVMVVLSAIMPFIVMTGMHWAFLTITIPALAIPGGEMLIIPAMLVINMAQGAACIGVGIKTKNNALKQKSLAAGFTAIFAGLTEPCMYGVNLPLKKPMLAACIASGITGGIVGAFKLSAHGFGIASLVAMPIFIDHSNNLNLILACVAAVIVIVLTILLTLFLGFEDPVDENAKELKKDVLQDKKVVAVEMKNITSPVEGEIIALGDVSDATFANQILGKGIGIHPTVGKVISPFDGDVLSIFTTNHAIGLKSLDGIELLIHVGLDTVQLDGNGFKAFIKNGDKVKKGDLLIEFDIDYIKSEGYDPTTIVIVTNTEEYQDVSASMDSKAVFNSNILAIA</sequence>
<dbReference type="EMBL" id="AP026407">
    <property type="protein sequence ID" value="BDO13782.1"/>
    <property type="molecule type" value="Genomic_DNA"/>
</dbReference>
<dbReference type="InterPro" id="IPR003352">
    <property type="entry name" value="PTS_EIIC"/>
</dbReference>
<name>A0AAN1Y5B1_9ENTR</name>
<feature type="active site" description="Phosphocysteine intermediate; for EIIB activity" evidence="11">
    <location>
        <position position="26"/>
    </location>
</feature>
<dbReference type="PROSITE" id="PS01035">
    <property type="entry name" value="PTS_EIIB_TYPE_1_CYS"/>
    <property type="match status" value="1"/>
</dbReference>
<dbReference type="FunFam" id="3.30.1360.60:FF:000001">
    <property type="entry name" value="PTS system glucose-specific IIBC component PtsG"/>
    <property type="match status" value="1"/>
</dbReference>
<feature type="transmembrane region" description="Helical" evidence="12">
    <location>
        <begin position="283"/>
        <end position="315"/>
    </location>
</feature>
<dbReference type="InterPro" id="IPR013013">
    <property type="entry name" value="PTS_EIIC_1"/>
</dbReference>
<feature type="transmembrane region" description="Helical" evidence="12">
    <location>
        <begin position="246"/>
        <end position="271"/>
    </location>
</feature>
<dbReference type="InterPro" id="IPR011297">
    <property type="entry name" value="PTS_IIABC_b_glu"/>
</dbReference>
<keyword evidence="10 12" id="KW-0472">Membrane</keyword>
<dbReference type="InterPro" id="IPR018113">
    <property type="entry name" value="PTrfase_EIIB_Cys"/>
</dbReference>
<dbReference type="InterPro" id="IPR036878">
    <property type="entry name" value="Glu_permease_IIB"/>
</dbReference>
<evidence type="ECO:0000256" key="8">
    <source>
        <dbReference type="ARBA" id="ARBA00022777"/>
    </source>
</evidence>
<evidence type="ECO:0000259" key="14">
    <source>
        <dbReference type="PROSITE" id="PS51098"/>
    </source>
</evidence>
<dbReference type="PROSITE" id="PS51093">
    <property type="entry name" value="PTS_EIIA_TYPE_1"/>
    <property type="match status" value="1"/>
</dbReference>
<feature type="transmembrane region" description="Helical" evidence="12">
    <location>
        <begin position="197"/>
        <end position="226"/>
    </location>
</feature>
<feature type="transmembrane region" description="Helical" evidence="12">
    <location>
        <begin position="423"/>
        <end position="448"/>
    </location>
</feature>
<dbReference type="Gene3D" id="2.70.70.10">
    <property type="entry name" value="Glucose Permease (Domain IIA)"/>
    <property type="match status" value="1"/>
</dbReference>
<evidence type="ECO:0000256" key="3">
    <source>
        <dbReference type="ARBA" id="ARBA00022475"/>
    </source>
</evidence>
<feature type="transmembrane region" description="Helical" evidence="12">
    <location>
        <begin position="321"/>
        <end position="342"/>
    </location>
</feature>
<feature type="transmembrane region" description="Helical" evidence="12">
    <location>
        <begin position="170"/>
        <end position="190"/>
    </location>
</feature>
<keyword evidence="5" id="KW-0808">Transferase</keyword>
<keyword evidence="7 12" id="KW-0812">Transmembrane</keyword>
<evidence type="ECO:0000313" key="17">
    <source>
        <dbReference type="Proteomes" id="UP001058353"/>
    </source>
</evidence>
<evidence type="ECO:0000256" key="4">
    <source>
        <dbReference type="ARBA" id="ARBA00022597"/>
    </source>
</evidence>
<evidence type="ECO:0000256" key="7">
    <source>
        <dbReference type="ARBA" id="ARBA00022692"/>
    </source>
</evidence>
<keyword evidence="9 12" id="KW-1133">Transmembrane helix</keyword>
<proteinExistence type="predicted"/>
<dbReference type="GO" id="GO:0009401">
    <property type="term" value="P:phosphoenolpyruvate-dependent sugar phosphotransferase system"/>
    <property type="evidence" value="ECO:0007669"/>
    <property type="project" value="UniProtKB-KW"/>
</dbReference>
<feature type="domain" description="PTS EIIA type-1" evidence="13">
    <location>
        <begin position="493"/>
        <end position="597"/>
    </location>
</feature>